<dbReference type="InterPro" id="IPR002018">
    <property type="entry name" value="CarbesteraseB"/>
</dbReference>
<name>A0A9P6CU10_9AGAR</name>
<keyword evidence="1" id="KW-0732">Signal</keyword>
<dbReference type="EMBL" id="MU155202">
    <property type="protein sequence ID" value="KAF9479976.1"/>
    <property type="molecule type" value="Genomic_DNA"/>
</dbReference>
<sequence>MKATKTVLVNYASLCFLPIFALGTPVASAGTNASMVTTTPTVNLGYATYQGILVQDTFTNQTNTNFLGVRYAAAPTGTYRFRAARAPGITPGLQMANTQPAECPAAPQATGLSNPFNITTSSSALRRSFNTNVERAANVSEPEDCLFLNVYVPGHLDKQKRLPVIFWIHGGGYTEGSASMFTGNDILRESGGGVVLVVVQYRLGVFGFLPGQKVKDDGLLNAGLLDQQFALQWVQKHITQLGGDPTKVTIWGESAGAGSVIQHLVANDGHTTPPLFRAAMTSSTFLPPQYAFNDRIPELLYNEVITRTNCSSASDSLECLRSVDFDILQAVNIDITSNGFFGTFVFAPVVDGTFITARPTKLLQERKLNVKFLQSVTNAFEGTIIVNQSTADSVSQHISNLFPTLSASAVQKATALYAGLGTKIFQINAITGESTLICPTYLLMKAFGGNAFKGEFAVPPGFHGEDINFYFPSSPINFTLPAPGSNALARSLSESDTGSLPPFALSDVVRAFSESFTNFAMSLNPNVKFDPSNITPAWKLWSGSNEMLFNRTVANAIDVRAVTTSKALLQRCAFWESVAAQTAQ</sequence>
<evidence type="ECO:0000313" key="3">
    <source>
        <dbReference type="EMBL" id="KAF9479976.1"/>
    </source>
</evidence>
<evidence type="ECO:0000313" key="4">
    <source>
        <dbReference type="Proteomes" id="UP000807469"/>
    </source>
</evidence>
<dbReference type="InterPro" id="IPR029058">
    <property type="entry name" value="AB_hydrolase_fold"/>
</dbReference>
<dbReference type="PROSITE" id="PS00941">
    <property type="entry name" value="CARBOXYLESTERASE_B_2"/>
    <property type="match status" value="1"/>
</dbReference>
<feature type="chain" id="PRO_5040172052" evidence="1">
    <location>
        <begin position="30"/>
        <end position="584"/>
    </location>
</feature>
<dbReference type="AlphaFoldDB" id="A0A9P6CU10"/>
<dbReference type="SUPFAM" id="SSF53474">
    <property type="entry name" value="alpha/beta-Hydrolases"/>
    <property type="match status" value="1"/>
</dbReference>
<gene>
    <name evidence="3" type="ORF">BDN70DRAFT_857595</name>
</gene>
<dbReference type="Gene3D" id="3.40.50.1820">
    <property type="entry name" value="alpha/beta hydrolase"/>
    <property type="match status" value="1"/>
</dbReference>
<reference evidence="3" key="1">
    <citation type="submission" date="2020-11" db="EMBL/GenBank/DDBJ databases">
        <authorList>
            <consortium name="DOE Joint Genome Institute"/>
            <person name="Ahrendt S."/>
            <person name="Riley R."/>
            <person name="Andreopoulos W."/>
            <person name="Labutti K."/>
            <person name="Pangilinan J."/>
            <person name="Ruiz-Duenas F.J."/>
            <person name="Barrasa J.M."/>
            <person name="Sanchez-Garcia M."/>
            <person name="Camarero S."/>
            <person name="Miyauchi S."/>
            <person name="Serrano A."/>
            <person name="Linde D."/>
            <person name="Babiker R."/>
            <person name="Drula E."/>
            <person name="Ayuso-Fernandez I."/>
            <person name="Pacheco R."/>
            <person name="Padilla G."/>
            <person name="Ferreira P."/>
            <person name="Barriuso J."/>
            <person name="Kellner H."/>
            <person name="Castanera R."/>
            <person name="Alfaro M."/>
            <person name="Ramirez L."/>
            <person name="Pisabarro A.G."/>
            <person name="Kuo A."/>
            <person name="Tritt A."/>
            <person name="Lipzen A."/>
            <person name="He G."/>
            <person name="Yan M."/>
            <person name="Ng V."/>
            <person name="Cullen D."/>
            <person name="Martin F."/>
            <person name="Rosso M.-N."/>
            <person name="Henrissat B."/>
            <person name="Hibbett D."/>
            <person name="Martinez A.T."/>
            <person name="Grigoriev I.V."/>
        </authorList>
    </citation>
    <scope>NUCLEOTIDE SEQUENCE</scope>
    <source>
        <strain evidence="3">CIRM-BRFM 674</strain>
    </source>
</reference>
<keyword evidence="4" id="KW-1185">Reference proteome</keyword>
<dbReference type="InterPro" id="IPR019819">
    <property type="entry name" value="Carboxylesterase_B_CS"/>
</dbReference>
<accession>A0A9P6CU10</accession>
<dbReference type="InterPro" id="IPR050309">
    <property type="entry name" value="Type-B_Carboxylest/Lipase"/>
</dbReference>
<protein>
    <submittedName>
        <fullName evidence="3">Alpha/beta-hydrolase</fullName>
    </submittedName>
</protein>
<dbReference type="Proteomes" id="UP000807469">
    <property type="component" value="Unassembled WGS sequence"/>
</dbReference>
<organism evidence="3 4">
    <name type="scientific">Pholiota conissans</name>
    <dbReference type="NCBI Taxonomy" id="109636"/>
    <lineage>
        <taxon>Eukaryota</taxon>
        <taxon>Fungi</taxon>
        <taxon>Dikarya</taxon>
        <taxon>Basidiomycota</taxon>
        <taxon>Agaricomycotina</taxon>
        <taxon>Agaricomycetes</taxon>
        <taxon>Agaricomycetidae</taxon>
        <taxon>Agaricales</taxon>
        <taxon>Agaricineae</taxon>
        <taxon>Strophariaceae</taxon>
        <taxon>Pholiota</taxon>
    </lineage>
</organism>
<proteinExistence type="predicted"/>
<evidence type="ECO:0000256" key="1">
    <source>
        <dbReference type="SAM" id="SignalP"/>
    </source>
</evidence>
<feature type="domain" description="Carboxylesterase type B" evidence="2">
    <location>
        <begin position="39"/>
        <end position="396"/>
    </location>
</feature>
<dbReference type="PANTHER" id="PTHR11559">
    <property type="entry name" value="CARBOXYLESTERASE"/>
    <property type="match status" value="1"/>
</dbReference>
<dbReference type="OrthoDB" id="408631at2759"/>
<evidence type="ECO:0000259" key="2">
    <source>
        <dbReference type="Pfam" id="PF00135"/>
    </source>
</evidence>
<dbReference type="Pfam" id="PF00135">
    <property type="entry name" value="COesterase"/>
    <property type="match status" value="1"/>
</dbReference>
<comment type="caution">
    <text evidence="3">The sequence shown here is derived from an EMBL/GenBank/DDBJ whole genome shotgun (WGS) entry which is preliminary data.</text>
</comment>
<feature type="signal peptide" evidence="1">
    <location>
        <begin position="1"/>
        <end position="29"/>
    </location>
</feature>